<dbReference type="SMART" id="SM00387">
    <property type="entry name" value="HATPase_c"/>
    <property type="match status" value="1"/>
</dbReference>
<dbReference type="InterPro" id="IPR052162">
    <property type="entry name" value="Sensor_kinase/Photoreceptor"/>
</dbReference>
<dbReference type="InterPro" id="IPR004358">
    <property type="entry name" value="Sig_transdc_His_kin-like_C"/>
</dbReference>
<evidence type="ECO:0000256" key="2">
    <source>
        <dbReference type="ARBA" id="ARBA00012438"/>
    </source>
</evidence>
<gene>
    <name evidence="7" type="ORF">B0A81_08740</name>
</gene>
<keyword evidence="3" id="KW-0597">Phosphoprotein</keyword>
<dbReference type="Pfam" id="PF08447">
    <property type="entry name" value="PAS_3"/>
    <property type="match status" value="1"/>
</dbReference>
<dbReference type="Gene3D" id="3.30.450.20">
    <property type="entry name" value="PAS domain"/>
    <property type="match status" value="1"/>
</dbReference>
<organism evidence="7 8">
    <name type="scientific">Flavobacterium plurextorum</name>
    <dbReference type="NCBI Taxonomy" id="1114867"/>
    <lineage>
        <taxon>Bacteria</taxon>
        <taxon>Pseudomonadati</taxon>
        <taxon>Bacteroidota</taxon>
        <taxon>Flavobacteriia</taxon>
        <taxon>Flavobacteriales</taxon>
        <taxon>Flavobacteriaceae</taxon>
        <taxon>Flavobacterium</taxon>
    </lineage>
</organism>
<keyword evidence="8" id="KW-1185">Reference proteome</keyword>
<dbReference type="RefSeq" id="WP_089057670.1">
    <property type="nucleotide sequence ID" value="NZ_MUHD01000016.1"/>
</dbReference>
<evidence type="ECO:0000256" key="1">
    <source>
        <dbReference type="ARBA" id="ARBA00000085"/>
    </source>
</evidence>
<comment type="catalytic activity">
    <reaction evidence="1">
        <text>ATP + protein L-histidine = ADP + protein N-phospho-L-histidine.</text>
        <dbReference type="EC" id="2.7.13.3"/>
    </reaction>
</comment>
<dbReference type="Proteomes" id="UP000198381">
    <property type="component" value="Unassembled WGS sequence"/>
</dbReference>
<evidence type="ECO:0000256" key="4">
    <source>
        <dbReference type="ARBA" id="ARBA00022679"/>
    </source>
</evidence>
<evidence type="ECO:0000313" key="8">
    <source>
        <dbReference type="Proteomes" id="UP000198381"/>
    </source>
</evidence>
<dbReference type="InterPro" id="IPR013655">
    <property type="entry name" value="PAS_fold_3"/>
</dbReference>
<proteinExistence type="predicted"/>
<evidence type="ECO:0000256" key="5">
    <source>
        <dbReference type="ARBA" id="ARBA00022777"/>
    </source>
</evidence>
<dbReference type="Pfam" id="PF02518">
    <property type="entry name" value="HATPase_c"/>
    <property type="match status" value="1"/>
</dbReference>
<dbReference type="PRINTS" id="PR00344">
    <property type="entry name" value="BCTRLSENSOR"/>
</dbReference>
<name>A0ABX4CW36_9FLAO</name>
<keyword evidence="5" id="KW-0418">Kinase</keyword>
<dbReference type="InterPro" id="IPR003594">
    <property type="entry name" value="HATPase_dom"/>
</dbReference>
<dbReference type="PANTHER" id="PTHR43304">
    <property type="entry name" value="PHYTOCHROME-LIKE PROTEIN CPH1"/>
    <property type="match status" value="1"/>
</dbReference>
<dbReference type="InterPro" id="IPR036890">
    <property type="entry name" value="HATPase_C_sf"/>
</dbReference>
<dbReference type="Gene3D" id="3.30.565.10">
    <property type="entry name" value="Histidine kinase-like ATPase, C-terminal domain"/>
    <property type="match status" value="1"/>
</dbReference>
<reference evidence="7 8" key="1">
    <citation type="submission" date="2016-11" db="EMBL/GenBank/DDBJ databases">
        <title>Whole genomes of Flavobacteriaceae.</title>
        <authorList>
            <person name="Stine C."/>
            <person name="Li C."/>
            <person name="Tadesse D."/>
        </authorList>
    </citation>
    <scope>NUCLEOTIDE SEQUENCE [LARGE SCALE GENOMIC DNA]</scope>
    <source>
        <strain evidence="7 8">CCUG 60112</strain>
    </source>
</reference>
<dbReference type="EMBL" id="MUHD01000016">
    <property type="protein sequence ID" value="OXB08395.1"/>
    <property type="molecule type" value="Genomic_DNA"/>
</dbReference>
<dbReference type="SUPFAM" id="SSF55874">
    <property type="entry name" value="ATPase domain of HSP90 chaperone/DNA topoisomerase II/histidine kinase"/>
    <property type="match status" value="1"/>
</dbReference>
<comment type="caution">
    <text evidence="7">The sequence shown here is derived from an EMBL/GenBank/DDBJ whole genome shotgun (WGS) entry which is preliminary data.</text>
</comment>
<feature type="domain" description="Histidine kinase" evidence="6">
    <location>
        <begin position="153"/>
        <end position="363"/>
    </location>
</feature>
<dbReference type="SUPFAM" id="SSF55785">
    <property type="entry name" value="PYP-like sensor domain (PAS domain)"/>
    <property type="match status" value="1"/>
</dbReference>
<dbReference type="PROSITE" id="PS50109">
    <property type="entry name" value="HIS_KIN"/>
    <property type="match status" value="1"/>
</dbReference>
<keyword evidence="4" id="KW-0808">Transferase</keyword>
<evidence type="ECO:0000313" key="7">
    <source>
        <dbReference type="EMBL" id="OXB08395.1"/>
    </source>
</evidence>
<accession>A0ABX4CW36</accession>
<dbReference type="EC" id="2.7.13.3" evidence="2"/>
<protein>
    <recommendedName>
        <fullName evidence="2">histidine kinase</fullName>
        <ecNumber evidence="2">2.7.13.3</ecNumber>
    </recommendedName>
</protein>
<evidence type="ECO:0000256" key="3">
    <source>
        <dbReference type="ARBA" id="ARBA00022553"/>
    </source>
</evidence>
<dbReference type="PANTHER" id="PTHR43304:SF1">
    <property type="entry name" value="PAC DOMAIN-CONTAINING PROTEIN"/>
    <property type="match status" value="1"/>
</dbReference>
<sequence length="363" mass="41489">MRNKIANNNFEMGLQSFGMGVWHWDIIMNTVFFSAESLKIIELESDDIIDDWDMWYKLVHPDDLEMYSAFILRCFDTEVSIYEHCYRVLTNSGNYKWIIDKAQVIARDKEGKPLRVTGVYTDVYFQTEKELELEKIIKHHDEQNKLLLNFTHIVSHNLKSHIGNIKLLLDVHDLIKDSNPLETLENIRIVSNDLNDTIAHLSEVVSIQNNTSINVKSLDLGEFLKKILVVIAPQINEKSVTIINNVAIGSQVIFNPAYLESVLLNLTTNAIKYASPERVPIVKFDFFIENQKKVFTVTDNGLGIDLKKYGAVLFDIFKTFHAADHSSGLGLHMVKNQIDAMNGKLEVNSKVGHGSCFKIIFKE</sequence>
<evidence type="ECO:0000259" key="6">
    <source>
        <dbReference type="PROSITE" id="PS50109"/>
    </source>
</evidence>
<dbReference type="InterPro" id="IPR005467">
    <property type="entry name" value="His_kinase_dom"/>
</dbReference>
<dbReference type="InterPro" id="IPR035965">
    <property type="entry name" value="PAS-like_dom_sf"/>
</dbReference>